<accession>I7C680</accession>
<dbReference type="HOGENOM" id="CLU_1065033_0_0_6"/>
<protein>
    <recommendedName>
        <fullName evidence="3">RHS repeat-associated core domain-containing protein</fullName>
    </recommendedName>
</protein>
<evidence type="ECO:0000313" key="1">
    <source>
        <dbReference type="EMBL" id="AFO48616.1"/>
    </source>
</evidence>
<dbReference type="EMBL" id="CP003734">
    <property type="protein sequence ID" value="AFO48616.1"/>
    <property type="molecule type" value="Genomic_DNA"/>
</dbReference>
<dbReference type="AlphaFoldDB" id="I7C680"/>
<dbReference type="Proteomes" id="UP000006503">
    <property type="component" value="Chromosome"/>
</dbReference>
<reference evidence="2" key="1">
    <citation type="journal article" date="2013" name="Microb. Biotechnol.">
        <title>Metabolic potential of the organic-solvent tolerant Pseudomonas putida DOT-T1E deduced from its annotated genome.</title>
        <authorList>
            <person name="Udaondo Z."/>
            <person name="Molina L."/>
            <person name="Daniels C."/>
            <person name="Gomez M.J."/>
            <person name="Molina-Henares M.A."/>
            <person name="Matilla M.A."/>
            <person name="Roca A."/>
            <person name="Fernandez M."/>
            <person name="Duque E."/>
            <person name="Segura A."/>
            <person name="Ramos J.L."/>
        </authorList>
    </citation>
    <scope>NUCLEOTIDE SEQUENCE [LARGE SCALE GENOMIC DNA]</scope>
    <source>
        <strain evidence="2">DOT-T1E</strain>
    </source>
</reference>
<dbReference type="SUPFAM" id="SSF56399">
    <property type="entry name" value="ADP-ribosylation"/>
    <property type="match status" value="1"/>
</dbReference>
<dbReference type="NCBIfam" id="TIGR03696">
    <property type="entry name" value="Rhs_assc_core"/>
    <property type="match status" value="1"/>
</dbReference>
<evidence type="ECO:0000313" key="2">
    <source>
        <dbReference type="Proteomes" id="UP000006503"/>
    </source>
</evidence>
<organism evidence="1 2">
    <name type="scientific">Pseudomonas putida (strain DOT-T1E)</name>
    <dbReference type="NCBI Taxonomy" id="1196325"/>
    <lineage>
        <taxon>Bacteria</taxon>
        <taxon>Pseudomonadati</taxon>
        <taxon>Pseudomonadota</taxon>
        <taxon>Gammaproteobacteria</taxon>
        <taxon>Pseudomonadales</taxon>
        <taxon>Pseudomonadaceae</taxon>
        <taxon>Pseudomonas</taxon>
    </lineage>
</organism>
<gene>
    <name evidence="1" type="ordered locus">T1E_2777</name>
</gene>
<evidence type="ECO:0008006" key="3">
    <source>
        <dbReference type="Google" id="ProtNLM"/>
    </source>
</evidence>
<dbReference type="InterPro" id="IPR022385">
    <property type="entry name" value="Rhs_assc_core"/>
</dbReference>
<proteinExistence type="predicted"/>
<name>I7C680_PSEPT</name>
<dbReference type="RefSeq" id="WP_014860506.1">
    <property type="nucleotide sequence ID" value="NC_018220.1"/>
</dbReference>
<sequence>MDPEIVSNNCTEQDAAARALPQRLISGSAIRPLPYSPYGYLSTSHSMLGFNGGRQDPVTGCYLLGNGRRAFNPSLMRFISPDSMSPFAAGGLNSYAYCLGDPVNREDPSGYFSLFKPISRLFRYFFPKKKPTTSGTLQRAIVVETEVITKTYSDIPSDTKIKVVKSLKSVPDGYVLRMVHGTQKKHVQSLLSGLDPGYAKNGSYGAHVYGTTNIDAASNYTGQDGSIVGFYVHESESWVRGKDYWYVHKNAIAIDKSAYHKVHVSEEVVFPFLISKTLKVMWG</sequence>
<dbReference type="KEGG" id="ppx:T1E_2777"/>
<dbReference type="Gene3D" id="2.180.10.10">
    <property type="entry name" value="RHS repeat-associated core"/>
    <property type="match status" value="1"/>
</dbReference>